<evidence type="ECO:0000313" key="3">
    <source>
        <dbReference type="Proteomes" id="UP000324800"/>
    </source>
</evidence>
<organism evidence="2 3">
    <name type="scientific">Streblomastix strix</name>
    <dbReference type="NCBI Taxonomy" id="222440"/>
    <lineage>
        <taxon>Eukaryota</taxon>
        <taxon>Metamonada</taxon>
        <taxon>Preaxostyla</taxon>
        <taxon>Oxymonadida</taxon>
        <taxon>Streblomastigidae</taxon>
        <taxon>Streblomastix</taxon>
    </lineage>
</organism>
<evidence type="ECO:0008006" key="4">
    <source>
        <dbReference type="Google" id="ProtNLM"/>
    </source>
</evidence>
<name>A0A5J4TJ17_9EUKA</name>
<protein>
    <recommendedName>
        <fullName evidence="4">Tyr recombinase domain-containing protein</fullName>
    </recommendedName>
</protein>
<dbReference type="InterPro" id="IPR011010">
    <property type="entry name" value="DNA_brk_join_enz"/>
</dbReference>
<evidence type="ECO:0000256" key="1">
    <source>
        <dbReference type="ARBA" id="ARBA00023172"/>
    </source>
</evidence>
<dbReference type="SUPFAM" id="SSF56349">
    <property type="entry name" value="DNA breaking-rejoining enzymes"/>
    <property type="match status" value="1"/>
</dbReference>
<dbReference type="GO" id="GO:0015074">
    <property type="term" value="P:DNA integration"/>
    <property type="evidence" value="ECO:0007669"/>
    <property type="project" value="InterPro"/>
</dbReference>
<comment type="caution">
    <text evidence="2">The sequence shown here is derived from an EMBL/GenBank/DDBJ whole genome shotgun (WGS) entry which is preliminary data.</text>
</comment>
<evidence type="ECO:0000313" key="2">
    <source>
        <dbReference type="EMBL" id="KAA6358258.1"/>
    </source>
</evidence>
<dbReference type="AlphaFoldDB" id="A0A5J4TJ17"/>
<accession>A0A5J4TJ17</accession>
<proteinExistence type="predicted"/>
<gene>
    <name evidence="2" type="ORF">EZS28_046214</name>
</gene>
<feature type="non-terminal residue" evidence="2">
    <location>
        <position position="245"/>
    </location>
</feature>
<sequence>MKEDILTVQEPETVTSNFISFLKQHKTTNANQIACKTAVGMLFRSIGQEEQKINRFALKQIMKKPSIAVAKKLREELIWEFNKLLNYVKKKALNIKSLSEQELMEIHRASAEKIEGGTWQLHTQIIKVKGYKATLTFHPLADPNVCPIFWLQQWCQRRKRKDKDKPLWFIFQKNKHATYDECSKVTHLIMKQASIKDNPPVTSIRKSSMTKAIDQGANKQQINRFSKHKQGSIVAQTNYDMNLND</sequence>
<dbReference type="InterPro" id="IPR013762">
    <property type="entry name" value="Integrase-like_cat_sf"/>
</dbReference>
<keyword evidence="1" id="KW-0233">DNA recombination</keyword>
<reference evidence="2 3" key="1">
    <citation type="submission" date="2019-03" db="EMBL/GenBank/DDBJ databases">
        <title>Single cell metagenomics reveals metabolic interactions within the superorganism composed of flagellate Streblomastix strix and complex community of Bacteroidetes bacteria on its surface.</title>
        <authorList>
            <person name="Treitli S.C."/>
            <person name="Kolisko M."/>
            <person name="Husnik F."/>
            <person name="Keeling P."/>
            <person name="Hampl V."/>
        </authorList>
    </citation>
    <scope>NUCLEOTIDE SEQUENCE [LARGE SCALE GENOMIC DNA]</scope>
    <source>
        <strain evidence="2">ST1C</strain>
    </source>
</reference>
<dbReference type="Proteomes" id="UP000324800">
    <property type="component" value="Unassembled WGS sequence"/>
</dbReference>
<dbReference type="GO" id="GO:0006310">
    <property type="term" value="P:DNA recombination"/>
    <property type="evidence" value="ECO:0007669"/>
    <property type="project" value="UniProtKB-KW"/>
</dbReference>
<dbReference type="Gene3D" id="1.10.443.10">
    <property type="entry name" value="Intergrase catalytic core"/>
    <property type="match status" value="1"/>
</dbReference>
<dbReference type="EMBL" id="SNRW01030133">
    <property type="protein sequence ID" value="KAA6358258.1"/>
    <property type="molecule type" value="Genomic_DNA"/>
</dbReference>
<dbReference type="GO" id="GO:0003677">
    <property type="term" value="F:DNA binding"/>
    <property type="evidence" value="ECO:0007669"/>
    <property type="project" value="InterPro"/>
</dbReference>